<dbReference type="NCBIfam" id="TIGR01216">
    <property type="entry name" value="ATP_synt_epsi"/>
    <property type="match status" value="1"/>
</dbReference>
<dbReference type="FunFam" id="2.60.15.10:FF:000002">
    <property type="entry name" value="ATP synthase epsilon chain, chloroplastic"/>
    <property type="match status" value="1"/>
</dbReference>
<gene>
    <name evidence="10" type="primary">atpC</name>
    <name evidence="14" type="ORF">F6J89_15825</name>
</gene>
<keyword evidence="7 10" id="KW-0472">Membrane</keyword>
<comment type="similarity">
    <text evidence="2 10 11">Belongs to the ATPase epsilon chain family.</text>
</comment>
<evidence type="ECO:0000256" key="7">
    <source>
        <dbReference type="ARBA" id="ARBA00023136"/>
    </source>
</evidence>
<keyword evidence="5 10" id="KW-0406">Ion transport</keyword>
<reference evidence="14" key="1">
    <citation type="submission" date="2019-11" db="EMBL/GenBank/DDBJ databases">
        <title>Genomic insights into an expanded diversity of filamentous marine cyanobacteria reveals the extraordinary biosynthetic potential of Moorea and Okeania.</title>
        <authorList>
            <person name="Ferreira Leao T."/>
            <person name="Wang M."/>
            <person name="Moss N."/>
            <person name="Da Silva R."/>
            <person name="Sanders J."/>
            <person name="Nurk S."/>
            <person name="Gurevich A."/>
            <person name="Humphrey G."/>
            <person name="Reher R."/>
            <person name="Zhu Q."/>
            <person name="Belda-Ferre P."/>
            <person name="Glukhov E."/>
            <person name="Rex R."/>
            <person name="Dorrestein P.C."/>
            <person name="Knight R."/>
            <person name="Pevzner P."/>
            <person name="Gerwick W.H."/>
            <person name="Gerwick L."/>
        </authorList>
    </citation>
    <scope>NUCLEOTIDE SEQUENCE</scope>
    <source>
        <strain evidence="14">SIO1C4</strain>
    </source>
</reference>
<dbReference type="InterPro" id="IPR036771">
    <property type="entry name" value="ATPsynth_dsu/esu_N"/>
</dbReference>
<evidence type="ECO:0000259" key="13">
    <source>
        <dbReference type="Pfam" id="PF02823"/>
    </source>
</evidence>
<dbReference type="InterPro" id="IPR020547">
    <property type="entry name" value="ATP_synth_F1_esu_C"/>
</dbReference>
<evidence type="ECO:0000256" key="1">
    <source>
        <dbReference type="ARBA" id="ARBA00004184"/>
    </source>
</evidence>
<dbReference type="GO" id="GO:0045259">
    <property type="term" value="C:proton-transporting ATP synthase complex"/>
    <property type="evidence" value="ECO:0007669"/>
    <property type="project" value="UniProtKB-KW"/>
</dbReference>
<keyword evidence="4 10" id="KW-0375">Hydrogen ion transport</keyword>
<name>A0A6B3N7G3_9CYAN</name>
<evidence type="ECO:0000256" key="9">
    <source>
        <dbReference type="ARBA" id="ARBA00023310"/>
    </source>
</evidence>
<protein>
    <recommendedName>
        <fullName evidence="10">ATP synthase epsilon chain</fullName>
    </recommendedName>
    <alternativeName>
        <fullName evidence="10">ATP synthase F1 sector epsilon subunit</fullName>
    </alternativeName>
    <alternativeName>
        <fullName evidence="10">F-ATPase epsilon subunit</fullName>
    </alternativeName>
</protein>
<evidence type="ECO:0000256" key="11">
    <source>
        <dbReference type="RuleBase" id="RU003656"/>
    </source>
</evidence>
<dbReference type="Pfam" id="PF00401">
    <property type="entry name" value="ATP-synt_DE"/>
    <property type="match status" value="1"/>
</dbReference>
<keyword evidence="3 10" id="KW-0813">Transport</keyword>
<evidence type="ECO:0000256" key="10">
    <source>
        <dbReference type="HAMAP-Rule" id="MF_00530"/>
    </source>
</evidence>
<evidence type="ECO:0000256" key="8">
    <source>
        <dbReference type="ARBA" id="ARBA00023196"/>
    </source>
</evidence>
<feature type="domain" description="ATP synthase epsilon subunit C-terminal" evidence="12">
    <location>
        <begin position="86"/>
        <end position="133"/>
    </location>
</feature>
<dbReference type="SUPFAM" id="SSF51344">
    <property type="entry name" value="Epsilon subunit of F1F0-ATP synthase N-terminal domain"/>
    <property type="match status" value="1"/>
</dbReference>
<dbReference type="GO" id="GO:0012505">
    <property type="term" value="C:endomembrane system"/>
    <property type="evidence" value="ECO:0007669"/>
    <property type="project" value="UniProtKB-SubCell"/>
</dbReference>
<dbReference type="Gene3D" id="1.10.287.540">
    <property type="entry name" value="Helix hairpin bin"/>
    <property type="match status" value="1"/>
</dbReference>
<evidence type="ECO:0000313" key="14">
    <source>
        <dbReference type="EMBL" id="NER29059.1"/>
    </source>
</evidence>
<comment type="caution">
    <text evidence="14">The sequence shown here is derived from an EMBL/GenBank/DDBJ whole genome shotgun (WGS) entry which is preliminary data.</text>
</comment>
<feature type="domain" description="ATP synthase F1 complex delta/epsilon subunit N-terminal" evidence="13">
    <location>
        <begin position="3"/>
        <end position="81"/>
    </location>
</feature>
<dbReference type="GO" id="GO:0005524">
    <property type="term" value="F:ATP binding"/>
    <property type="evidence" value="ECO:0007669"/>
    <property type="project" value="UniProtKB-UniRule"/>
</dbReference>
<dbReference type="CDD" id="cd12152">
    <property type="entry name" value="F1-ATPase_delta"/>
    <property type="match status" value="1"/>
</dbReference>
<dbReference type="PANTHER" id="PTHR13822">
    <property type="entry name" value="ATP SYNTHASE DELTA/EPSILON CHAIN"/>
    <property type="match status" value="1"/>
</dbReference>
<organism evidence="14">
    <name type="scientific">Symploca sp. SIO1C4</name>
    <dbReference type="NCBI Taxonomy" id="2607765"/>
    <lineage>
        <taxon>Bacteria</taxon>
        <taxon>Bacillati</taxon>
        <taxon>Cyanobacteriota</taxon>
        <taxon>Cyanophyceae</taxon>
        <taxon>Coleofasciculales</taxon>
        <taxon>Coleofasciculaceae</taxon>
        <taxon>Symploca</taxon>
    </lineage>
</organism>
<dbReference type="GO" id="GO:0046933">
    <property type="term" value="F:proton-transporting ATP synthase activity, rotational mechanism"/>
    <property type="evidence" value="ECO:0007669"/>
    <property type="project" value="UniProtKB-UniRule"/>
</dbReference>
<dbReference type="Gene3D" id="2.60.15.10">
    <property type="entry name" value="F0F1 ATP synthase delta/epsilon subunit, N-terminal"/>
    <property type="match status" value="1"/>
</dbReference>
<keyword evidence="6 10" id="KW-0793">Thylakoid</keyword>
<evidence type="ECO:0000256" key="2">
    <source>
        <dbReference type="ARBA" id="ARBA00005712"/>
    </source>
</evidence>
<comment type="subcellular location">
    <subcellularLocation>
        <location evidence="10">Cellular thylakoid membrane</location>
        <topology evidence="10">Peripheral membrane protein</topology>
    </subcellularLocation>
    <subcellularLocation>
        <location evidence="1">Endomembrane system</location>
        <topology evidence="1">Peripheral membrane protein</topology>
    </subcellularLocation>
</comment>
<keyword evidence="9 10" id="KW-0066">ATP synthesis</keyword>
<comment type="function">
    <text evidence="10">Produces ATP from ADP in the presence of a proton gradient across the membrane.</text>
</comment>
<evidence type="ECO:0000256" key="4">
    <source>
        <dbReference type="ARBA" id="ARBA00022781"/>
    </source>
</evidence>
<dbReference type="HAMAP" id="MF_00530">
    <property type="entry name" value="ATP_synth_epsil_bac"/>
    <property type="match status" value="1"/>
</dbReference>
<dbReference type="InterPro" id="IPR020546">
    <property type="entry name" value="ATP_synth_F1_dsu/esu_N"/>
</dbReference>
<dbReference type="Pfam" id="PF02823">
    <property type="entry name" value="ATP-synt_DE_N"/>
    <property type="match status" value="1"/>
</dbReference>
<evidence type="ECO:0000256" key="3">
    <source>
        <dbReference type="ARBA" id="ARBA00022448"/>
    </source>
</evidence>
<proteinExistence type="inferred from homology"/>
<keyword evidence="8 10" id="KW-0139">CF(1)</keyword>
<dbReference type="InterPro" id="IPR001469">
    <property type="entry name" value="ATP_synth_F1_dsu/esu"/>
</dbReference>
<comment type="subunit">
    <text evidence="10 11">F-type ATPases have 2 components, CF(1) - the catalytic core - and CF(0) - the membrane proton channel. CF(1) has five subunits: alpha(3), beta(3), gamma(1), delta(1), epsilon(1). CF(0) has three main subunits: a, b and c.</text>
</comment>
<dbReference type="GO" id="GO:0031676">
    <property type="term" value="C:plasma membrane-derived thylakoid membrane"/>
    <property type="evidence" value="ECO:0007669"/>
    <property type="project" value="UniProtKB-SubCell"/>
</dbReference>
<evidence type="ECO:0000256" key="6">
    <source>
        <dbReference type="ARBA" id="ARBA00023078"/>
    </source>
</evidence>
<accession>A0A6B3N7G3</accession>
<dbReference type="EMBL" id="JAAHFQ010000302">
    <property type="protein sequence ID" value="NER29059.1"/>
    <property type="molecule type" value="Genomic_DNA"/>
</dbReference>
<dbReference type="AlphaFoldDB" id="A0A6B3N7G3"/>
<evidence type="ECO:0000259" key="12">
    <source>
        <dbReference type="Pfam" id="PF00401"/>
    </source>
</evidence>
<dbReference type="PANTHER" id="PTHR13822:SF10">
    <property type="entry name" value="ATP SYNTHASE EPSILON CHAIN, CHLOROPLASTIC"/>
    <property type="match status" value="1"/>
</dbReference>
<sequence length="136" mass="14831">MSLTVRVIAPDKTVWDSEAEEVILPSTTGQLGILSNHAPLLTALDIGVMRVRPGKDWLPIALMGGFAEVENNEVTILVNGAERGDAIDKEEAQQDFTQAEENFNRVQGSENRQEQIQATQALKKARARFQAAGGMV</sequence>
<evidence type="ECO:0000256" key="5">
    <source>
        <dbReference type="ARBA" id="ARBA00023065"/>
    </source>
</evidence>